<reference evidence="1 2" key="1">
    <citation type="submission" date="2018-11" db="EMBL/GenBank/DDBJ databases">
        <authorList>
            <consortium name="Pathogen Informatics"/>
        </authorList>
    </citation>
    <scope>NUCLEOTIDE SEQUENCE [LARGE SCALE GENOMIC DNA]</scope>
</reference>
<evidence type="ECO:0000313" key="3">
    <source>
        <dbReference type="WBParaSite" id="HPBE_0000870001-mRNA-1"/>
    </source>
</evidence>
<sequence length="109" mass="12119">MKTQRAILGLGQDMVVMLYRENRQPATSKDTIGADVIYQIRDEGDGGNDVTSPQVIDLSPISTYLPEENIERPALRSFLHSSQAMGSLEKLISSQIDSPDMKERITPLK</sequence>
<protein>
    <submittedName>
        <fullName evidence="3">TMV resistance protein N-like</fullName>
    </submittedName>
</protein>
<gene>
    <name evidence="1" type="ORF">HPBE_LOCUS8701</name>
</gene>
<proteinExistence type="predicted"/>
<keyword evidence="2" id="KW-1185">Reference proteome</keyword>
<dbReference type="Proteomes" id="UP000050761">
    <property type="component" value="Unassembled WGS sequence"/>
</dbReference>
<dbReference type="AlphaFoldDB" id="A0A3P8BZN9"/>
<dbReference type="WBParaSite" id="HPBE_0000870001-mRNA-1">
    <property type="protein sequence ID" value="HPBE_0000870001-mRNA-1"/>
    <property type="gene ID" value="HPBE_0000870001"/>
</dbReference>
<accession>A0A3P8BZN9</accession>
<name>A0A3P8BZN9_HELPZ</name>
<evidence type="ECO:0000313" key="2">
    <source>
        <dbReference type="Proteomes" id="UP000050761"/>
    </source>
</evidence>
<evidence type="ECO:0000313" key="1">
    <source>
        <dbReference type="EMBL" id="VDO77432.1"/>
    </source>
</evidence>
<reference evidence="3" key="2">
    <citation type="submission" date="2019-09" db="UniProtKB">
        <authorList>
            <consortium name="WormBaseParasite"/>
        </authorList>
    </citation>
    <scope>IDENTIFICATION</scope>
</reference>
<dbReference type="EMBL" id="UZAH01026229">
    <property type="protein sequence ID" value="VDO77432.1"/>
    <property type="molecule type" value="Genomic_DNA"/>
</dbReference>
<organism evidence="1">
    <name type="scientific">Heligmosomoides polygyrus</name>
    <name type="common">Parasitic roundworm</name>
    <dbReference type="NCBI Taxonomy" id="6339"/>
    <lineage>
        <taxon>Eukaryota</taxon>
        <taxon>Metazoa</taxon>
        <taxon>Ecdysozoa</taxon>
        <taxon>Nematoda</taxon>
        <taxon>Chromadorea</taxon>
        <taxon>Rhabditida</taxon>
        <taxon>Rhabditina</taxon>
        <taxon>Rhabditomorpha</taxon>
        <taxon>Strongyloidea</taxon>
        <taxon>Heligmosomidae</taxon>
        <taxon>Heligmosomoides</taxon>
    </lineage>
</organism>
<dbReference type="OrthoDB" id="5869438at2759"/>